<keyword evidence="2" id="KW-1185">Reference proteome</keyword>
<sequence length="184" mass="20597">MTGNARLLDLAEAERALWQELQRAAQARGHAWRTPVLATRDGDAADARVVVLRDARREARELLFYSDARAGKLVQMATAPVGTLVMWSAELGWQLRCRVRLEAETSGLEASSRWATLKLSPAAQDYLAPRPPGMPLGTPAPPREERGYFAVVTARMLSMDWLELHPDGHRRARFDTEGARWLQP</sequence>
<proteinExistence type="predicted"/>
<dbReference type="InterPro" id="IPR012349">
    <property type="entry name" value="Split_barrel_FMN-bd"/>
</dbReference>
<dbReference type="RefSeq" id="WP_251779279.1">
    <property type="nucleotide sequence ID" value="NZ_JAMKFE010000008.1"/>
</dbReference>
<comment type="caution">
    <text evidence="1">The sequence shown here is derived from an EMBL/GenBank/DDBJ whole genome shotgun (WGS) entry which is preliminary data.</text>
</comment>
<protein>
    <submittedName>
        <fullName evidence="1">Pyridoxamine 5'-phosphate oxidase</fullName>
    </submittedName>
</protein>
<dbReference type="Proteomes" id="UP001165541">
    <property type="component" value="Unassembled WGS sequence"/>
</dbReference>
<dbReference type="SUPFAM" id="SSF50475">
    <property type="entry name" value="FMN-binding split barrel"/>
    <property type="match status" value="1"/>
</dbReference>
<reference evidence="1" key="1">
    <citation type="submission" date="2022-05" db="EMBL/GenBank/DDBJ databases">
        <title>Schlegelella sp. nov., isolated from mangrove soil.</title>
        <authorList>
            <person name="Liu Y."/>
            <person name="Ge X."/>
            <person name="Liu W."/>
        </authorList>
    </citation>
    <scope>NUCLEOTIDE SEQUENCE</scope>
    <source>
        <strain evidence="1">S2-27</strain>
    </source>
</reference>
<accession>A0ABT0YQ16</accession>
<evidence type="ECO:0000313" key="2">
    <source>
        <dbReference type="Proteomes" id="UP001165541"/>
    </source>
</evidence>
<organism evidence="1 2">
    <name type="scientific">Caldimonas mangrovi</name>
    <dbReference type="NCBI Taxonomy" id="2944811"/>
    <lineage>
        <taxon>Bacteria</taxon>
        <taxon>Pseudomonadati</taxon>
        <taxon>Pseudomonadota</taxon>
        <taxon>Betaproteobacteria</taxon>
        <taxon>Burkholderiales</taxon>
        <taxon>Sphaerotilaceae</taxon>
        <taxon>Caldimonas</taxon>
    </lineage>
</organism>
<dbReference type="EMBL" id="JAMKFE010000008">
    <property type="protein sequence ID" value="MCM5680835.1"/>
    <property type="molecule type" value="Genomic_DNA"/>
</dbReference>
<name>A0ABT0YQ16_9BURK</name>
<evidence type="ECO:0000313" key="1">
    <source>
        <dbReference type="EMBL" id="MCM5680835.1"/>
    </source>
</evidence>
<gene>
    <name evidence="1" type="ORF">M8A51_15020</name>
</gene>
<dbReference type="Gene3D" id="2.30.110.10">
    <property type="entry name" value="Electron Transport, Fmn-binding Protein, Chain A"/>
    <property type="match status" value="1"/>
</dbReference>